<dbReference type="EMBL" id="CAJPUY010000016">
    <property type="protein sequence ID" value="CAG2150612.1"/>
    <property type="molecule type" value="Genomic_DNA"/>
</dbReference>
<keyword evidence="2" id="KW-1185">Reference proteome</keyword>
<comment type="caution">
    <text evidence="1">The sequence shown here is derived from an EMBL/GenBank/DDBJ whole genome shotgun (WGS) entry which is preliminary data.</text>
</comment>
<dbReference type="Proteomes" id="UP000672934">
    <property type="component" value="Unassembled WGS sequence"/>
</dbReference>
<protein>
    <submittedName>
        <fullName evidence="1">Uncharacterized protein</fullName>
    </submittedName>
</protein>
<gene>
    <name evidence="1" type="ORF">LMG31506_04241</name>
</gene>
<evidence type="ECO:0000313" key="2">
    <source>
        <dbReference type="Proteomes" id="UP000672934"/>
    </source>
</evidence>
<evidence type="ECO:0000313" key="1">
    <source>
        <dbReference type="EMBL" id="CAG2150612.1"/>
    </source>
</evidence>
<reference evidence="1" key="1">
    <citation type="submission" date="2021-03" db="EMBL/GenBank/DDBJ databases">
        <authorList>
            <person name="Peeters C."/>
        </authorList>
    </citation>
    <scope>NUCLEOTIDE SEQUENCE</scope>
    <source>
        <strain evidence="1">LMG 31506</strain>
    </source>
</reference>
<proteinExistence type="predicted"/>
<sequence length="44" mass="4678">MTNTPPILMSWVQPTAGDTPESCMRLPILKAMPVPVACLGGVRP</sequence>
<name>A0A916IWW5_9BURK</name>
<organism evidence="1 2">
    <name type="scientific">Cupriavidus yeoncheonensis</name>
    <dbReference type="NCBI Taxonomy" id="1462994"/>
    <lineage>
        <taxon>Bacteria</taxon>
        <taxon>Pseudomonadati</taxon>
        <taxon>Pseudomonadota</taxon>
        <taxon>Betaproteobacteria</taxon>
        <taxon>Burkholderiales</taxon>
        <taxon>Burkholderiaceae</taxon>
        <taxon>Cupriavidus</taxon>
    </lineage>
</organism>
<dbReference type="AlphaFoldDB" id="A0A916IWW5"/>
<accession>A0A916IWW5</accession>